<keyword evidence="2" id="KW-0812">Transmembrane</keyword>
<name>A0ABP0GEE0_CLALP</name>
<comment type="caution">
    <text evidence="4">The sequence shown here is derived from an EMBL/GenBank/DDBJ whole genome shotgun (WGS) entry which is preliminary data.</text>
</comment>
<feature type="compositionally biased region" description="Basic and acidic residues" evidence="1">
    <location>
        <begin position="80"/>
        <end position="90"/>
    </location>
</feature>
<feature type="transmembrane region" description="Helical" evidence="2">
    <location>
        <begin position="153"/>
        <end position="175"/>
    </location>
</feature>
<keyword evidence="3" id="KW-0732">Signal</keyword>
<keyword evidence="2" id="KW-1133">Transmembrane helix</keyword>
<reference evidence="4 5" key="1">
    <citation type="submission" date="2024-02" db="EMBL/GenBank/DDBJ databases">
        <authorList>
            <person name="Daric V."/>
            <person name="Darras S."/>
        </authorList>
    </citation>
    <scope>NUCLEOTIDE SEQUENCE [LARGE SCALE GENOMIC DNA]</scope>
</reference>
<protein>
    <submittedName>
        <fullName evidence="4">Uncharacterized protein</fullName>
    </submittedName>
</protein>
<proteinExistence type="predicted"/>
<evidence type="ECO:0000313" key="5">
    <source>
        <dbReference type="Proteomes" id="UP001642483"/>
    </source>
</evidence>
<keyword evidence="2" id="KW-0472">Membrane</keyword>
<gene>
    <name evidence="4" type="ORF">CVLEPA_LOCUS21176</name>
</gene>
<evidence type="ECO:0000256" key="3">
    <source>
        <dbReference type="SAM" id="SignalP"/>
    </source>
</evidence>
<dbReference type="Proteomes" id="UP001642483">
    <property type="component" value="Unassembled WGS sequence"/>
</dbReference>
<organism evidence="4 5">
    <name type="scientific">Clavelina lepadiformis</name>
    <name type="common">Light-bulb sea squirt</name>
    <name type="synonym">Ascidia lepadiformis</name>
    <dbReference type="NCBI Taxonomy" id="159417"/>
    <lineage>
        <taxon>Eukaryota</taxon>
        <taxon>Metazoa</taxon>
        <taxon>Chordata</taxon>
        <taxon>Tunicata</taxon>
        <taxon>Ascidiacea</taxon>
        <taxon>Aplousobranchia</taxon>
        <taxon>Clavelinidae</taxon>
        <taxon>Clavelina</taxon>
    </lineage>
</organism>
<dbReference type="EMBL" id="CAWYQH010000108">
    <property type="protein sequence ID" value="CAK8689221.1"/>
    <property type="molecule type" value="Genomic_DNA"/>
</dbReference>
<feature type="signal peptide" evidence="3">
    <location>
        <begin position="1"/>
        <end position="24"/>
    </location>
</feature>
<accession>A0ABP0GEE0</accession>
<evidence type="ECO:0000313" key="4">
    <source>
        <dbReference type="EMBL" id="CAK8689221.1"/>
    </source>
</evidence>
<feature type="chain" id="PRO_5046887750" evidence="3">
    <location>
        <begin position="25"/>
        <end position="225"/>
    </location>
</feature>
<feature type="region of interest" description="Disordered" evidence="1">
    <location>
        <begin position="64"/>
        <end position="90"/>
    </location>
</feature>
<feature type="transmembrane region" description="Helical" evidence="2">
    <location>
        <begin position="113"/>
        <end position="133"/>
    </location>
</feature>
<sequence>MATAFMIALVWFTTYLQTPPSKLAQQAKWLVWRKSKISAKPASICPRDVEAAGVVTATQPENFSTTKNKDLSRKSVSKADNLDPDHIEEPSVKEDDFKSSQFRLLHRSVWKKITSLIFVSVVFIVGSGFMQLLSIITTLQQDAGKGLGHKPPFWVINIVSDTFLSVFLCTMLLGLRNAVRCRGNQCNLDPLSKIFDNNESPWSISSKLHLFIHIHERYNITKYRA</sequence>
<evidence type="ECO:0000256" key="1">
    <source>
        <dbReference type="SAM" id="MobiDB-lite"/>
    </source>
</evidence>
<evidence type="ECO:0000256" key="2">
    <source>
        <dbReference type="SAM" id="Phobius"/>
    </source>
</evidence>
<keyword evidence="5" id="KW-1185">Reference proteome</keyword>